<protein>
    <submittedName>
        <fullName evidence="1">Uncharacterized protein</fullName>
    </submittedName>
</protein>
<dbReference type="EMBL" id="MN740084">
    <property type="protein sequence ID" value="QHT87166.1"/>
    <property type="molecule type" value="Genomic_DNA"/>
</dbReference>
<sequence length="138" mass="15843">MVTKFTTVNKNYTCANKIGIKICTLIHYMKTIFALLPLLLTCTKSCIITPKKLCRDCKHFIPRNTCSKFGTTDLVTGDNEYMYASTARISNKHCGPDAEQFEENKNKVLIVPYYFVKKQWPNILLATLCITYFNVLLK</sequence>
<accession>A0A6C0I480</accession>
<proteinExistence type="predicted"/>
<dbReference type="AlphaFoldDB" id="A0A6C0I480"/>
<evidence type="ECO:0000313" key="1">
    <source>
        <dbReference type="EMBL" id="QHT87166.1"/>
    </source>
</evidence>
<organism evidence="1">
    <name type="scientific">viral metagenome</name>
    <dbReference type="NCBI Taxonomy" id="1070528"/>
    <lineage>
        <taxon>unclassified sequences</taxon>
        <taxon>metagenomes</taxon>
        <taxon>organismal metagenomes</taxon>
    </lineage>
</organism>
<reference evidence="1" key="1">
    <citation type="journal article" date="2020" name="Nature">
        <title>Giant virus diversity and host interactions through global metagenomics.</title>
        <authorList>
            <person name="Schulz F."/>
            <person name="Roux S."/>
            <person name="Paez-Espino D."/>
            <person name="Jungbluth S."/>
            <person name="Walsh D.A."/>
            <person name="Denef V.J."/>
            <person name="McMahon K.D."/>
            <person name="Konstantinidis K.T."/>
            <person name="Eloe-Fadrosh E.A."/>
            <person name="Kyrpides N.C."/>
            <person name="Woyke T."/>
        </authorList>
    </citation>
    <scope>NUCLEOTIDE SEQUENCE</scope>
    <source>
        <strain evidence="1">GVMAG-M-3300023184-190</strain>
    </source>
</reference>
<name>A0A6C0I480_9ZZZZ</name>